<dbReference type="EMBL" id="DXGG01000158">
    <property type="protein sequence ID" value="HIW87606.1"/>
    <property type="molecule type" value="Genomic_DNA"/>
</dbReference>
<evidence type="ECO:0000313" key="4">
    <source>
        <dbReference type="EMBL" id="HIW87606.1"/>
    </source>
</evidence>
<dbReference type="InterPro" id="IPR012910">
    <property type="entry name" value="Plug_dom"/>
</dbReference>
<dbReference type="GO" id="GO:0009279">
    <property type="term" value="C:cell outer membrane"/>
    <property type="evidence" value="ECO:0007669"/>
    <property type="project" value="UniProtKB-SubCell"/>
</dbReference>
<keyword evidence="1" id="KW-1134">Transmembrane beta strand</keyword>
<evidence type="ECO:0000259" key="3">
    <source>
        <dbReference type="Pfam" id="PF07715"/>
    </source>
</evidence>
<feature type="signal peptide" evidence="2">
    <location>
        <begin position="1"/>
        <end position="19"/>
    </location>
</feature>
<reference evidence="4" key="1">
    <citation type="journal article" date="2021" name="PeerJ">
        <title>Extensive microbial diversity within the chicken gut microbiome revealed by metagenomics and culture.</title>
        <authorList>
            <person name="Gilroy R."/>
            <person name="Ravi A."/>
            <person name="Getino M."/>
            <person name="Pursley I."/>
            <person name="Horton D.L."/>
            <person name="Alikhan N.F."/>
            <person name="Baker D."/>
            <person name="Gharbi K."/>
            <person name="Hall N."/>
            <person name="Watson M."/>
            <person name="Adriaenssens E.M."/>
            <person name="Foster-Nyarko E."/>
            <person name="Jarju S."/>
            <person name="Secka A."/>
            <person name="Antonio M."/>
            <person name="Oren A."/>
            <person name="Chaudhuri R.R."/>
            <person name="La Ragione R."/>
            <person name="Hildebrand F."/>
            <person name="Pallen M.J."/>
        </authorList>
    </citation>
    <scope>NUCLEOTIDE SEQUENCE</scope>
    <source>
        <strain evidence="4">Gambia16-930</strain>
    </source>
</reference>
<keyword evidence="1" id="KW-0813">Transport</keyword>
<organism evidence="4 5">
    <name type="scientific">Candidatus Onthomorpha intestinigallinarum</name>
    <dbReference type="NCBI Taxonomy" id="2840880"/>
    <lineage>
        <taxon>Bacteria</taxon>
        <taxon>Pseudomonadati</taxon>
        <taxon>Bacteroidota</taxon>
        <taxon>Bacteroidia</taxon>
        <taxon>Bacteroidales</taxon>
        <taxon>Candidatus Onthomorpha</taxon>
    </lineage>
</organism>
<feature type="domain" description="TonB-dependent receptor plug" evidence="3">
    <location>
        <begin position="121"/>
        <end position="220"/>
    </location>
</feature>
<dbReference type="Proteomes" id="UP000824267">
    <property type="component" value="Unassembled WGS sequence"/>
</dbReference>
<keyword evidence="1" id="KW-0472">Membrane</keyword>
<gene>
    <name evidence="4" type="ORF">IAC47_04950</name>
</gene>
<proteinExistence type="inferred from homology"/>
<comment type="similarity">
    <text evidence="1">Belongs to the TonB-dependent receptor family.</text>
</comment>
<reference evidence="4" key="2">
    <citation type="submission" date="2021-04" db="EMBL/GenBank/DDBJ databases">
        <authorList>
            <person name="Gilroy R."/>
        </authorList>
    </citation>
    <scope>NUCLEOTIDE SEQUENCE</scope>
    <source>
        <strain evidence="4">Gambia16-930</strain>
    </source>
</reference>
<name>A0A9D1RG29_9BACT</name>
<sequence length="764" mass="86049">MKQSLLLFILCFCSFGLFSQNGSVKGFVLDKTTEEPVMFANVLVKGSGTGVATDVNGYFVLSKLREGNHELIVTSIGYQTDTISVFVEAKKVKSVNIKLKPIAVELSAFEVSSRRESARNESLVSVEKVTSRDIQQIPSIGGQADLAQYIQVLPGVVFSGDQGGQLYIRGGSAIQNKVLLDGMVVYNPFHSIGLFSVFETDIIRNAEIYTGGFNAQYGGRLSSVMDITTKDGNKKRTSGKLSASTFGGRFLLEGPIIKSSEEKNYSLSYLFTAKNSYLSKTSTSIYSYMDKELPYDFLDLYGKVTLASDNGSRINLFGFNFTDKVNQYESIANYSWDNKAIGTNFLLLPGNSSALVEGVIAYSDYTMKMSETSSEQERMSNIGGFNLGMSVTNFFGEDQLKYGVEMMGNTTRTSFETADTATDYSTEAAAYILYKWMLGPVLLEPSVRMSYYASLGDVLLEPRFAFKFNITDNFRLKAAAGMYSQAFIDTKSDRDIVNLFSGYLTVSPDLNIVSHFKGEEITSYVQKSNHLIFGMEYDILKNMSLNVEGYYKTMSNLTGINKDKLYADDADHTDKDDYLKKEYIIEEGRAYGGDLSLKYDNGRLYIWTIYSLGWVERTNEKQTYYPHYDRRHNLNILVNYQMLKDRSLEISLRWNYGSGFPYTPTASMIESVDFSDGINTDYINANGELVTIYGDLNSKRLPDYHRFDISVKKRFEIGKHSILELDLSVTNLYNRNNLFYYNRITSERVDQLPIMPSVGMTFTF</sequence>
<keyword evidence="4" id="KW-0675">Receptor</keyword>
<dbReference type="AlphaFoldDB" id="A0A9D1RG29"/>
<keyword evidence="1" id="KW-0812">Transmembrane</keyword>
<keyword evidence="2" id="KW-0732">Signal</keyword>
<dbReference type="PROSITE" id="PS52016">
    <property type="entry name" value="TONB_DEPENDENT_REC_3"/>
    <property type="match status" value="1"/>
</dbReference>
<dbReference type="SUPFAM" id="SSF49464">
    <property type="entry name" value="Carboxypeptidase regulatory domain-like"/>
    <property type="match status" value="1"/>
</dbReference>
<dbReference type="Gene3D" id="2.170.130.10">
    <property type="entry name" value="TonB-dependent receptor, plug domain"/>
    <property type="match status" value="1"/>
</dbReference>
<evidence type="ECO:0000256" key="2">
    <source>
        <dbReference type="SAM" id="SignalP"/>
    </source>
</evidence>
<dbReference type="InterPro" id="IPR037066">
    <property type="entry name" value="Plug_dom_sf"/>
</dbReference>
<comment type="caution">
    <text evidence="4">The sequence shown here is derived from an EMBL/GenBank/DDBJ whole genome shotgun (WGS) entry which is preliminary data.</text>
</comment>
<dbReference type="InterPro" id="IPR008969">
    <property type="entry name" value="CarboxyPept-like_regulatory"/>
</dbReference>
<comment type="subcellular location">
    <subcellularLocation>
        <location evidence="1">Cell outer membrane</location>
        <topology evidence="1">Multi-pass membrane protein</topology>
    </subcellularLocation>
</comment>
<accession>A0A9D1RG29</accession>
<dbReference type="Pfam" id="PF13715">
    <property type="entry name" value="CarbopepD_reg_2"/>
    <property type="match status" value="1"/>
</dbReference>
<evidence type="ECO:0000313" key="5">
    <source>
        <dbReference type="Proteomes" id="UP000824267"/>
    </source>
</evidence>
<dbReference type="Pfam" id="PF07715">
    <property type="entry name" value="Plug"/>
    <property type="match status" value="1"/>
</dbReference>
<dbReference type="SUPFAM" id="SSF56935">
    <property type="entry name" value="Porins"/>
    <property type="match status" value="1"/>
</dbReference>
<feature type="chain" id="PRO_5038735193" evidence="2">
    <location>
        <begin position="20"/>
        <end position="764"/>
    </location>
</feature>
<dbReference type="InterPro" id="IPR039426">
    <property type="entry name" value="TonB-dep_rcpt-like"/>
</dbReference>
<protein>
    <submittedName>
        <fullName evidence="4">TonB-dependent receptor</fullName>
    </submittedName>
</protein>
<evidence type="ECO:0000256" key="1">
    <source>
        <dbReference type="PROSITE-ProRule" id="PRU01360"/>
    </source>
</evidence>
<dbReference type="Gene3D" id="2.60.40.1120">
    <property type="entry name" value="Carboxypeptidase-like, regulatory domain"/>
    <property type="match status" value="1"/>
</dbReference>
<keyword evidence="1" id="KW-0998">Cell outer membrane</keyword>